<dbReference type="OrthoDB" id="5482597at2"/>
<gene>
    <name evidence="12" type="ORF">DLJ59_27810</name>
</gene>
<keyword evidence="13" id="KW-1185">Reference proteome</keyword>
<dbReference type="PROSITE" id="PS00136">
    <property type="entry name" value="SUBTILASE_ASP"/>
    <property type="match status" value="1"/>
</dbReference>
<dbReference type="InterPro" id="IPR050964">
    <property type="entry name" value="Striated_Muscle_Regulatory"/>
</dbReference>
<feature type="domain" description="Fibronectin type-III" evidence="11">
    <location>
        <begin position="959"/>
        <end position="1050"/>
    </location>
</feature>
<dbReference type="InterPro" id="IPR034193">
    <property type="entry name" value="PCSK9_ProteinaseK-like"/>
</dbReference>
<feature type="domain" description="Fibronectin type-III" evidence="11">
    <location>
        <begin position="1243"/>
        <end position="1334"/>
    </location>
</feature>
<keyword evidence="2 8" id="KW-0645">Protease</keyword>
<feature type="domain" description="Fibronectin type-III" evidence="11">
    <location>
        <begin position="1051"/>
        <end position="1145"/>
    </location>
</feature>
<feature type="domain" description="Fibronectin type-III" evidence="11">
    <location>
        <begin position="1335"/>
        <end position="1427"/>
    </location>
</feature>
<keyword evidence="4 8" id="KW-0378">Hydrolase</keyword>
<evidence type="ECO:0000256" key="7">
    <source>
        <dbReference type="ARBA" id="ARBA00023326"/>
    </source>
</evidence>
<dbReference type="InterPro" id="IPR010259">
    <property type="entry name" value="S8pro/Inhibitor_I9"/>
</dbReference>
<evidence type="ECO:0000313" key="13">
    <source>
        <dbReference type="Proteomes" id="UP000282312"/>
    </source>
</evidence>
<feature type="domain" description="Fibronectin type-III" evidence="11">
    <location>
        <begin position="1520"/>
        <end position="1610"/>
    </location>
</feature>
<evidence type="ECO:0000256" key="5">
    <source>
        <dbReference type="ARBA" id="ARBA00022825"/>
    </source>
</evidence>
<reference evidence="12 13" key="1">
    <citation type="submission" date="2018-05" db="EMBL/GenBank/DDBJ databases">
        <title>Micromonospora from Atacama Desert.</title>
        <authorList>
            <person name="Carro L."/>
            <person name="Goodfellow M."/>
            <person name="Klenk H.-P."/>
        </authorList>
    </citation>
    <scope>NUCLEOTIDE SEQUENCE [LARGE SCALE GENOMIC DNA]</scope>
    <source>
        <strain evidence="12 13">LB39</strain>
    </source>
</reference>
<keyword evidence="5 8" id="KW-0720">Serine protease</keyword>
<dbReference type="SMART" id="SM00060">
    <property type="entry name" value="FN3"/>
    <property type="match status" value="10"/>
</dbReference>
<feature type="active site" description="Charge relay system" evidence="8">
    <location>
        <position position="636"/>
    </location>
</feature>
<evidence type="ECO:0000256" key="4">
    <source>
        <dbReference type="ARBA" id="ARBA00022801"/>
    </source>
</evidence>
<dbReference type="PROSITE" id="PS50853">
    <property type="entry name" value="FN3"/>
    <property type="match status" value="10"/>
</dbReference>
<dbReference type="InterPro" id="IPR037045">
    <property type="entry name" value="S8pro/Inhibitor_I9_sf"/>
</dbReference>
<accession>A0A3N9WB82</accession>
<feature type="chain" id="PRO_5039596079" description="Fibronectin type-III domain-containing protein" evidence="10">
    <location>
        <begin position="32"/>
        <end position="1806"/>
    </location>
</feature>
<dbReference type="GO" id="GO:0016798">
    <property type="term" value="F:hydrolase activity, acting on glycosyl bonds"/>
    <property type="evidence" value="ECO:0007669"/>
    <property type="project" value="UniProtKB-KW"/>
</dbReference>
<comment type="caution">
    <text evidence="12">The sequence shown here is derived from an EMBL/GenBank/DDBJ whole genome shotgun (WGS) entry which is preliminary data.</text>
</comment>
<evidence type="ECO:0000256" key="8">
    <source>
        <dbReference type="PROSITE-ProRule" id="PRU01240"/>
    </source>
</evidence>
<keyword evidence="7" id="KW-0624">Polysaccharide degradation</keyword>
<dbReference type="EMBL" id="QGSZ01000304">
    <property type="protein sequence ID" value="RQW98087.1"/>
    <property type="molecule type" value="Genomic_DNA"/>
</dbReference>
<dbReference type="InterPro" id="IPR000209">
    <property type="entry name" value="Peptidase_S8/S53_dom"/>
</dbReference>
<feature type="active site" description="Charge relay system" evidence="8">
    <location>
        <position position="603"/>
    </location>
</feature>
<dbReference type="PROSITE" id="PS00137">
    <property type="entry name" value="SUBTILASE_HIS"/>
    <property type="match status" value="1"/>
</dbReference>
<dbReference type="InterPro" id="IPR025442">
    <property type="entry name" value="DUF4185"/>
</dbReference>
<feature type="signal peptide" evidence="10">
    <location>
        <begin position="1"/>
        <end position="31"/>
    </location>
</feature>
<dbReference type="InterPro" id="IPR023827">
    <property type="entry name" value="Peptidase_S8_Asp-AS"/>
</dbReference>
<dbReference type="PRINTS" id="PR00723">
    <property type="entry name" value="SUBTILISIN"/>
</dbReference>
<dbReference type="InterPro" id="IPR022398">
    <property type="entry name" value="Peptidase_S8_His-AS"/>
</dbReference>
<keyword evidence="3" id="KW-0677">Repeat</keyword>
<dbReference type="SUPFAM" id="SSF52743">
    <property type="entry name" value="Subtilisin-like"/>
    <property type="match status" value="1"/>
</dbReference>
<dbReference type="PANTHER" id="PTHR13817:SF73">
    <property type="entry name" value="FIBRONECTIN TYPE-III DOMAIN-CONTAINING PROTEIN"/>
    <property type="match status" value="1"/>
</dbReference>
<dbReference type="GO" id="GO:0006508">
    <property type="term" value="P:proteolysis"/>
    <property type="evidence" value="ECO:0007669"/>
    <property type="project" value="UniProtKB-KW"/>
</dbReference>
<feature type="active site" description="Charge relay system" evidence="8">
    <location>
        <position position="805"/>
    </location>
</feature>
<keyword evidence="6" id="KW-0326">Glycosidase</keyword>
<evidence type="ECO:0000256" key="3">
    <source>
        <dbReference type="ARBA" id="ARBA00022737"/>
    </source>
</evidence>
<dbReference type="InterPro" id="IPR013783">
    <property type="entry name" value="Ig-like_fold"/>
</dbReference>
<protein>
    <recommendedName>
        <fullName evidence="11">Fibronectin type-III domain-containing protein</fullName>
    </recommendedName>
</protein>
<sequence>MWKINILKPPWLASRLAAMLAIVLTSSVGMAVVSATPARAGIPAGGMAAGDLNTLFNAYGNAGNHWTGADGTTSVALPDGRVVWLFSDTFLGTVNADYTRPAYSPMVNNTMVVQDGTQLVKTLHGGTPTEPRAYITPASQNDEFFWPADGMVEGGVLKVLLSRVRVSGGGALDFEVVGNAMATLNLPSLTVASVVDLPLPSTISWGSALLSEGGYTYVYGTSSAPGRMKFAHIARAAAGAVGGTWEFWTGTGWSRDAATAGPVMSGVGTAYSVEKIGTQYVLVTHENNLLFDSQIAVYTASSPTGPFTGPRYVYTAPEVQPDAKKVVYDVRMHPELARSGKLLLSYNVNSLNFSDLRADARLYRPRFIEVDWPLPSSSGTPTSPTGLTVTGQDDTAQLSWTAVAGATSYRVYQRDVTGGQTHFARLPASVAATSQSLGLLIPGHVYEFKVAAVNSSGEGSLGAAVEITMHSTKPVVDVIGYATSPEAIAGSYIVSLRTGAVPPENLEHFSRQLLAQHGGTLGRLYPSTLHGFSAELTEAQARDLASHPDVVDIEQNVTVSLDSAGQQSGAPWHLDRVDQRGTDLDGLFRYPNSGAGVTAYVVDSGLRPGHAQFSGRVGAGFNGIDLSTDTADCFGHGTEVAGALGGSTSGVAKGVNIVPVKVFGCTGKARNDSIITGIEWVYRNAKQPAVVNLSFGVPGNDKSRVRRSVERVLGRGLTVVTSAGNTNSNACLQAPKDVPGAIVVGGTARGQAPDYPDVRWTEDPPPGSTTTQGSNFGSCVDIWAPADDIVTAGLNEDPTTDGGTSLSAGMVSGAAAIVLAAHPGYGPEEVERALIDASTKGVVADAKSARDGLLFIEQPPGSAPTRLTATANNDGTIALRWDGVDEPNVHYIVSSRDVTAGDTEFVPWESPVFGATSTTSKKLTVGHRYEFVVAAANTAGTGPQSNTASATAVVPPPPAPTGLTASSKGDGSIDLSWSSLGPDIWYWVYQRDITAGESEATRLEIPITSGTAMNAKYLQHGHQYEFLVSATNEGGEGPRSAPATATSSYPVPAAPTNLTARAGDGEVALTWQASTTENVWYHLFQRDVTEGEAEFTKLPLPIPECCSFTAGLLTNGHTYEFKVTADHQGRESAASNVVQAKPQMPLPGQVTGLTASAQSDGSIKLNWTAPGENLWFDVYQRDVTVGQSFSKLPYPVQECCTFTAAMLTHDHAYEFKIVATNAAGAGPASAVAGATARYSVPAAPKNLRGDTGGDGTIHLDWDPPAAGSYLYWIYQRDVTAGQATFTKGSLPTDRTEATLGFMQHNHVYEFKVSASNIGGEGTASAAVRVTSKGGLPANPSNLSATAGDGEVTLRWTASGTSGVSYNVYQRDVSAGQSWQKLPLPVTVTSMTADYLVNGHTYEFKVTASNFAGNSGASNVASARPMPPWPTAPSSLSASAGDGRVTLSWTKSSTSNVSYWIESRPSGGTWNRLPYALSTCCTYTVNLLRNGTTYEFRVRATNMTGDSGASNTASARPMPPFPSNASGLTATAGDGKVTLKWSASPTSGVQYYIENRSGGGSWQRLPYAVGCCSFTVNMLVNGTTYEFRVRATNMSGTASGSNTASAKPMPPLPKAPSNLSVGGWETEAFLAWTKSSTPYVGHNIYLRNVTRNESWRDAQMWNDGNSAHFSFLRRGDQYAFRVTAWNMSGESSPSNTVYIRLGYISSNLRCVDVEWRNFGATALEINAWGIVPLSNTYVDIGISRYVDGVFANRWGLADMSNSSGYWEKYWDYDMADPPGFDFDVEIITEARGPDGQYWGTSSNSCEV</sequence>
<dbReference type="GO" id="GO:0000272">
    <property type="term" value="P:polysaccharide catabolic process"/>
    <property type="evidence" value="ECO:0007669"/>
    <property type="project" value="UniProtKB-KW"/>
</dbReference>
<proteinExistence type="inferred from homology"/>
<comment type="similarity">
    <text evidence="1 8">Belongs to the peptidase S8 family.</text>
</comment>
<evidence type="ECO:0000256" key="2">
    <source>
        <dbReference type="ARBA" id="ARBA00022670"/>
    </source>
</evidence>
<name>A0A3N9WB82_9ACTN</name>
<feature type="domain" description="Fibronectin type-III" evidence="11">
    <location>
        <begin position="1149"/>
        <end position="1242"/>
    </location>
</feature>
<dbReference type="Pfam" id="PF13810">
    <property type="entry name" value="DUF4185"/>
    <property type="match status" value="1"/>
</dbReference>
<feature type="domain" description="Fibronectin type-III" evidence="11">
    <location>
        <begin position="1428"/>
        <end position="1519"/>
    </location>
</feature>
<dbReference type="CDD" id="cd04077">
    <property type="entry name" value="Peptidases_S8_PCSK9_ProteinaseK_like"/>
    <property type="match status" value="1"/>
</dbReference>
<feature type="domain" description="Fibronectin type-III" evidence="11">
    <location>
        <begin position="380"/>
        <end position="475"/>
    </location>
</feature>
<dbReference type="InterPro" id="IPR003961">
    <property type="entry name" value="FN3_dom"/>
</dbReference>
<dbReference type="InterPro" id="IPR015500">
    <property type="entry name" value="Peptidase_S8_subtilisin-rel"/>
</dbReference>
<organism evidence="12 13">
    <name type="scientific">Micromonospora inaquosa</name>
    <dbReference type="NCBI Taxonomy" id="2203716"/>
    <lineage>
        <taxon>Bacteria</taxon>
        <taxon>Bacillati</taxon>
        <taxon>Actinomycetota</taxon>
        <taxon>Actinomycetes</taxon>
        <taxon>Micromonosporales</taxon>
        <taxon>Micromonosporaceae</taxon>
        <taxon>Micromonospora</taxon>
    </lineage>
</organism>
<dbReference type="PANTHER" id="PTHR13817">
    <property type="entry name" value="TITIN"/>
    <property type="match status" value="1"/>
</dbReference>
<dbReference type="RefSeq" id="WP_124776063.1">
    <property type="nucleotide sequence ID" value="NZ_QGSZ01000304.1"/>
</dbReference>
<dbReference type="Proteomes" id="UP000282312">
    <property type="component" value="Unassembled WGS sequence"/>
</dbReference>
<evidence type="ECO:0000256" key="1">
    <source>
        <dbReference type="ARBA" id="ARBA00011073"/>
    </source>
</evidence>
<evidence type="ECO:0000256" key="10">
    <source>
        <dbReference type="SAM" id="SignalP"/>
    </source>
</evidence>
<evidence type="ECO:0000256" key="9">
    <source>
        <dbReference type="SAM" id="MobiDB-lite"/>
    </source>
</evidence>
<dbReference type="Pfam" id="PF00041">
    <property type="entry name" value="fn3"/>
    <property type="match status" value="6"/>
</dbReference>
<keyword evidence="7" id="KW-0119">Carbohydrate metabolism</keyword>
<evidence type="ECO:0000256" key="6">
    <source>
        <dbReference type="ARBA" id="ARBA00023295"/>
    </source>
</evidence>
<dbReference type="CDD" id="cd00063">
    <property type="entry name" value="FN3"/>
    <property type="match status" value="10"/>
</dbReference>
<dbReference type="Pfam" id="PF00082">
    <property type="entry name" value="Peptidase_S8"/>
    <property type="match status" value="1"/>
</dbReference>
<dbReference type="Pfam" id="PF05922">
    <property type="entry name" value="Inhibitor_I9"/>
    <property type="match status" value="1"/>
</dbReference>
<feature type="region of interest" description="Disordered" evidence="9">
    <location>
        <begin position="1031"/>
        <end position="1051"/>
    </location>
</feature>
<dbReference type="InterPro" id="IPR036116">
    <property type="entry name" value="FN3_sf"/>
</dbReference>
<dbReference type="InterPro" id="IPR036852">
    <property type="entry name" value="Peptidase_S8/S53_dom_sf"/>
</dbReference>
<evidence type="ECO:0000259" key="11">
    <source>
        <dbReference type="PROSITE" id="PS50853"/>
    </source>
</evidence>
<dbReference type="PROSITE" id="PS51892">
    <property type="entry name" value="SUBTILASE"/>
    <property type="match status" value="1"/>
</dbReference>
<feature type="region of interest" description="Disordered" evidence="9">
    <location>
        <begin position="753"/>
        <end position="775"/>
    </location>
</feature>
<dbReference type="Gene3D" id="3.30.70.80">
    <property type="entry name" value="Peptidase S8 propeptide/proteinase inhibitor I9"/>
    <property type="match status" value="1"/>
</dbReference>
<feature type="domain" description="Fibronectin type-III" evidence="11">
    <location>
        <begin position="1614"/>
        <end position="1703"/>
    </location>
</feature>
<feature type="domain" description="Fibronectin type-III" evidence="11">
    <location>
        <begin position="863"/>
        <end position="957"/>
    </location>
</feature>
<keyword evidence="10" id="KW-0732">Signal</keyword>
<dbReference type="Gene3D" id="2.60.40.10">
    <property type="entry name" value="Immunoglobulins"/>
    <property type="match status" value="10"/>
</dbReference>
<dbReference type="SUPFAM" id="SSF49265">
    <property type="entry name" value="Fibronectin type III"/>
    <property type="match status" value="5"/>
</dbReference>
<dbReference type="Gene3D" id="3.40.50.200">
    <property type="entry name" value="Peptidase S8/S53 domain"/>
    <property type="match status" value="1"/>
</dbReference>
<dbReference type="GO" id="GO:0004252">
    <property type="term" value="F:serine-type endopeptidase activity"/>
    <property type="evidence" value="ECO:0007669"/>
    <property type="project" value="UniProtKB-UniRule"/>
</dbReference>
<evidence type="ECO:0000313" key="12">
    <source>
        <dbReference type="EMBL" id="RQW98087.1"/>
    </source>
</evidence>